<reference evidence="1" key="1">
    <citation type="submission" date="2020-05" db="EMBL/GenBank/DDBJ databases">
        <title>Mycena genomes resolve the evolution of fungal bioluminescence.</title>
        <authorList>
            <person name="Tsai I.J."/>
        </authorList>
    </citation>
    <scope>NUCLEOTIDE SEQUENCE</scope>
    <source>
        <strain evidence="1">171206Taipei</strain>
    </source>
</reference>
<gene>
    <name evidence="1" type="ORF">MIND_01158700</name>
</gene>
<protein>
    <submittedName>
        <fullName evidence="1">Uncharacterized protein</fullName>
    </submittedName>
</protein>
<accession>A0A8H6VWE3</accession>
<comment type="caution">
    <text evidence="1">The sequence shown here is derived from an EMBL/GenBank/DDBJ whole genome shotgun (WGS) entry which is preliminary data.</text>
</comment>
<dbReference type="GeneID" id="59350626"/>
<dbReference type="RefSeq" id="XP_037215036.1">
    <property type="nucleotide sequence ID" value="XM_037368110.1"/>
</dbReference>
<proteinExistence type="predicted"/>
<keyword evidence="2" id="KW-1185">Reference proteome</keyword>
<name>A0A8H6VWE3_9AGAR</name>
<dbReference type="AlphaFoldDB" id="A0A8H6VWE3"/>
<evidence type="ECO:0000313" key="1">
    <source>
        <dbReference type="EMBL" id="KAF7292608.1"/>
    </source>
</evidence>
<dbReference type="Gene3D" id="3.80.10.10">
    <property type="entry name" value="Ribonuclease Inhibitor"/>
    <property type="match status" value="1"/>
</dbReference>
<sequence>MSCHCINPRLPPDLERYIFEETAGQRPRDVPNLLLVARRVQYWLEPILYRDFRLGDSQKLDSLLCLASSKSHTFLPRSIRSLVFWGEYPLRHEHYDTLKRCTGITHLVISSTQSVPDVLPSLANMRLRRLAVYPQGLMPTLGAIDGANPVFKQLTHFEIFNGPRSGTDDYALIAFITALPSLTHLALNGPPKAGAPAIRRLLAECKNLRCLVILSNEKWMQSKLTTGDYHDINDLRFVVTGFRRWDEVICNGYWAIAEDTVEQRRRGVMVNLTGSDAYPLDDRVASPVVG</sequence>
<dbReference type="OrthoDB" id="3145912at2759"/>
<dbReference type="SUPFAM" id="SSF52047">
    <property type="entry name" value="RNI-like"/>
    <property type="match status" value="1"/>
</dbReference>
<dbReference type="InterPro" id="IPR032675">
    <property type="entry name" value="LRR_dom_sf"/>
</dbReference>
<dbReference type="EMBL" id="JACAZF010000011">
    <property type="protein sequence ID" value="KAF7292608.1"/>
    <property type="molecule type" value="Genomic_DNA"/>
</dbReference>
<organism evidence="1 2">
    <name type="scientific">Mycena indigotica</name>
    <dbReference type="NCBI Taxonomy" id="2126181"/>
    <lineage>
        <taxon>Eukaryota</taxon>
        <taxon>Fungi</taxon>
        <taxon>Dikarya</taxon>
        <taxon>Basidiomycota</taxon>
        <taxon>Agaricomycotina</taxon>
        <taxon>Agaricomycetes</taxon>
        <taxon>Agaricomycetidae</taxon>
        <taxon>Agaricales</taxon>
        <taxon>Marasmiineae</taxon>
        <taxon>Mycenaceae</taxon>
        <taxon>Mycena</taxon>
    </lineage>
</organism>
<dbReference type="Proteomes" id="UP000636479">
    <property type="component" value="Unassembled WGS sequence"/>
</dbReference>
<evidence type="ECO:0000313" key="2">
    <source>
        <dbReference type="Proteomes" id="UP000636479"/>
    </source>
</evidence>